<keyword evidence="3" id="KW-0813">Transport</keyword>
<evidence type="ECO:0000313" key="11">
    <source>
        <dbReference type="Proteomes" id="UP000541535"/>
    </source>
</evidence>
<dbReference type="PANTHER" id="PTHR30294">
    <property type="entry name" value="MEMBRANE COMPONENT OF ABC TRANSPORTER YHHJ-RELATED"/>
    <property type="match status" value="1"/>
</dbReference>
<keyword evidence="4" id="KW-1003">Cell membrane</keyword>
<dbReference type="RefSeq" id="WP_183441055.1">
    <property type="nucleotide sequence ID" value="NZ_JACHXD010000005.1"/>
</dbReference>
<sequence>MNARQSAGGFARRLIALTRKEFRQLLRDSSNLAIGVALPMMLILIFGYGLSLDVKNAPIAIVLEDSSPAAMDAVSSLQLSPVFSPLLLPSMHEAERLMQERRVDGIVRVPSDFPRRLASGDARIQLLVHGSEASRASIILNYASAALMQWPERQAERAASRPGDATGDAALAPAARASIRIEQRMWFNAANTSTWYLVPGLIVLVMTLVGAFLTALVMAREWERGTLEALFVSPVRPVEILLAKIIPYFCVGMGGLALCLLAARFLFGVPMQGSLAVFLLSSMLYLFVAVGMGLLISAITRNQFLASQAALLSSFMPSVMLSGFLFDLRNVPAVIRYIGNLLPATYFMELMRTLFLAGNVWPLILRDCAILAAYAVLLLGLARAVTRKRLD</sequence>
<dbReference type="PANTHER" id="PTHR30294:SF29">
    <property type="entry name" value="MULTIDRUG ABC TRANSPORTER PERMEASE YBHS-RELATED"/>
    <property type="match status" value="1"/>
</dbReference>
<name>A0A7W5FU11_9BURK</name>
<organism evidence="10 11">
    <name type="scientific">Pseudoduganella violacea</name>
    <dbReference type="NCBI Taxonomy" id="1715466"/>
    <lineage>
        <taxon>Bacteria</taxon>
        <taxon>Pseudomonadati</taxon>
        <taxon>Pseudomonadota</taxon>
        <taxon>Betaproteobacteria</taxon>
        <taxon>Burkholderiales</taxon>
        <taxon>Oxalobacteraceae</taxon>
        <taxon>Telluria group</taxon>
        <taxon>Pseudoduganella</taxon>
    </lineage>
</organism>
<dbReference type="PROSITE" id="PS51012">
    <property type="entry name" value="ABC_TM2"/>
    <property type="match status" value="1"/>
</dbReference>
<gene>
    <name evidence="10" type="ORF">FHS03_002263</name>
</gene>
<dbReference type="AlphaFoldDB" id="A0A7W5FU11"/>
<feature type="transmembrane region" description="Helical" evidence="8">
    <location>
        <begin position="240"/>
        <end position="263"/>
    </location>
</feature>
<keyword evidence="5 8" id="KW-0812">Transmembrane</keyword>
<evidence type="ECO:0000259" key="9">
    <source>
        <dbReference type="PROSITE" id="PS51012"/>
    </source>
</evidence>
<feature type="transmembrane region" description="Helical" evidence="8">
    <location>
        <begin position="275"/>
        <end position="299"/>
    </location>
</feature>
<feature type="transmembrane region" description="Helical" evidence="8">
    <location>
        <begin position="363"/>
        <end position="385"/>
    </location>
</feature>
<feature type="transmembrane region" description="Helical" evidence="8">
    <location>
        <begin position="194"/>
        <end position="220"/>
    </location>
</feature>
<evidence type="ECO:0000256" key="2">
    <source>
        <dbReference type="ARBA" id="ARBA00007783"/>
    </source>
</evidence>
<keyword evidence="6 8" id="KW-1133">Transmembrane helix</keyword>
<protein>
    <submittedName>
        <fullName evidence="10">ABC-2 type transport system permease protein</fullName>
    </submittedName>
</protein>
<evidence type="ECO:0000256" key="6">
    <source>
        <dbReference type="ARBA" id="ARBA00022989"/>
    </source>
</evidence>
<evidence type="ECO:0000256" key="8">
    <source>
        <dbReference type="SAM" id="Phobius"/>
    </source>
</evidence>
<dbReference type="Proteomes" id="UP000541535">
    <property type="component" value="Unassembled WGS sequence"/>
</dbReference>
<comment type="caution">
    <text evidence="10">The sequence shown here is derived from an EMBL/GenBank/DDBJ whole genome shotgun (WGS) entry which is preliminary data.</text>
</comment>
<evidence type="ECO:0000256" key="4">
    <source>
        <dbReference type="ARBA" id="ARBA00022475"/>
    </source>
</evidence>
<evidence type="ECO:0000256" key="1">
    <source>
        <dbReference type="ARBA" id="ARBA00004651"/>
    </source>
</evidence>
<dbReference type="InterPro" id="IPR047817">
    <property type="entry name" value="ABC2_TM_bact-type"/>
</dbReference>
<dbReference type="Pfam" id="PF12698">
    <property type="entry name" value="ABC2_membrane_3"/>
    <property type="match status" value="1"/>
</dbReference>
<proteinExistence type="inferred from homology"/>
<feature type="transmembrane region" description="Helical" evidence="8">
    <location>
        <begin position="305"/>
        <end position="326"/>
    </location>
</feature>
<comment type="similarity">
    <text evidence="2">Belongs to the ABC-2 integral membrane protein family.</text>
</comment>
<feature type="transmembrane region" description="Helical" evidence="8">
    <location>
        <begin position="29"/>
        <end position="49"/>
    </location>
</feature>
<comment type="subcellular location">
    <subcellularLocation>
        <location evidence="1">Cell membrane</location>
        <topology evidence="1">Multi-pass membrane protein</topology>
    </subcellularLocation>
</comment>
<dbReference type="GO" id="GO:0140359">
    <property type="term" value="F:ABC-type transporter activity"/>
    <property type="evidence" value="ECO:0007669"/>
    <property type="project" value="InterPro"/>
</dbReference>
<accession>A0A7W5FU11</accession>
<dbReference type="InterPro" id="IPR051449">
    <property type="entry name" value="ABC-2_transporter_component"/>
</dbReference>
<feature type="domain" description="ABC transmembrane type-2" evidence="9">
    <location>
        <begin position="163"/>
        <end position="389"/>
    </location>
</feature>
<dbReference type="InterPro" id="IPR013525">
    <property type="entry name" value="ABC2_TM"/>
</dbReference>
<evidence type="ECO:0000313" key="10">
    <source>
        <dbReference type="EMBL" id="MBB3119212.1"/>
    </source>
</evidence>
<keyword evidence="11" id="KW-1185">Reference proteome</keyword>
<evidence type="ECO:0000256" key="3">
    <source>
        <dbReference type="ARBA" id="ARBA00022448"/>
    </source>
</evidence>
<evidence type="ECO:0000256" key="7">
    <source>
        <dbReference type="ARBA" id="ARBA00023136"/>
    </source>
</evidence>
<dbReference type="Gene3D" id="3.40.1710.10">
    <property type="entry name" value="abc type-2 transporter like domain"/>
    <property type="match status" value="1"/>
</dbReference>
<dbReference type="GO" id="GO:0005886">
    <property type="term" value="C:plasma membrane"/>
    <property type="evidence" value="ECO:0007669"/>
    <property type="project" value="UniProtKB-SubCell"/>
</dbReference>
<dbReference type="EMBL" id="JACHXD010000005">
    <property type="protein sequence ID" value="MBB3119212.1"/>
    <property type="molecule type" value="Genomic_DNA"/>
</dbReference>
<reference evidence="10 11" key="1">
    <citation type="submission" date="2020-08" db="EMBL/GenBank/DDBJ databases">
        <title>Genomic Encyclopedia of Type Strains, Phase III (KMG-III): the genomes of soil and plant-associated and newly described type strains.</title>
        <authorList>
            <person name="Whitman W."/>
        </authorList>
    </citation>
    <scope>NUCLEOTIDE SEQUENCE [LARGE SCALE GENOMIC DNA]</scope>
    <source>
        <strain evidence="10 11">CECT 8897</strain>
    </source>
</reference>
<keyword evidence="7 8" id="KW-0472">Membrane</keyword>
<evidence type="ECO:0000256" key="5">
    <source>
        <dbReference type="ARBA" id="ARBA00022692"/>
    </source>
</evidence>